<evidence type="ECO:0000313" key="2">
    <source>
        <dbReference type="Proteomes" id="UP000182510"/>
    </source>
</evidence>
<protein>
    <recommendedName>
        <fullName evidence="3">Outer membrane protein beta-barrel domain-containing protein</fullName>
    </recommendedName>
</protein>
<reference evidence="1 2" key="1">
    <citation type="submission" date="2016-11" db="EMBL/GenBank/DDBJ databases">
        <title>Gramella sp. LPB0144 isolated from marine environment.</title>
        <authorList>
            <person name="Kim E."/>
            <person name="Yi H."/>
        </authorList>
    </citation>
    <scope>NUCLEOTIDE SEQUENCE [LARGE SCALE GENOMIC DNA]</scope>
    <source>
        <strain evidence="1 2">LPB0144</strain>
    </source>
</reference>
<organism evidence="1 2">
    <name type="scientific">Christiangramia salexigens</name>
    <dbReference type="NCBI Taxonomy" id="1913577"/>
    <lineage>
        <taxon>Bacteria</taxon>
        <taxon>Pseudomonadati</taxon>
        <taxon>Bacteroidota</taxon>
        <taxon>Flavobacteriia</taxon>
        <taxon>Flavobacteriales</taxon>
        <taxon>Flavobacteriaceae</taxon>
        <taxon>Christiangramia</taxon>
    </lineage>
</organism>
<gene>
    <name evidence="1" type="ORF">LPB144_02325</name>
</gene>
<dbReference type="EMBL" id="CP018153">
    <property type="protein sequence ID" value="APG59318.1"/>
    <property type="molecule type" value="Genomic_DNA"/>
</dbReference>
<name>A0A1L3J2I0_9FLAO</name>
<evidence type="ECO:0008006" key="3">
    <source>
        <dbReference type="Google" id="ProtNLM"/>
    </source>
</evidence>
<accession>A0A1L3J2I0</accession>
<keyword evidence="2" id="KW-1185">Reference proteome</keyword>
<dbReference type="KEGG" id="grl:LPB144_02325"/>
<dbReference type="AlphaFoldDB" id="A0A1L3J2I0"/>
<evidence type="ECO:0000313" key="1">
    <source>
        <dbReference type="EMBL" id="APG59318.1"/>
    </source>
</evidence>
<sequence length="203" mass="22663">MKNLFVAFIVLITGFSVNSQELPKRIGVKTGFPNGMGVNFEYVTNLLEGKLAPNAEFSVIPVKHWMAKSLSDRDGTIYYYQAGMNYYILEPGKGFYGNLSYGYLKGDGVAYNVRAENRNALGQYPVGTGYFKESNHSINLKAGNKIGNKYYFRPEVGYAFNNLPKEYAVDVRFQDETSEVQYESIPGVFTKGILFNIGAGIAF</sequence>
<dbReference type="Proteomes" id="UP000182510">
    <property type="component" value="Chromosome"/>
</dbReference>
<dbReference type="OrthoDB" id="1440186at2"/>
<dbReference type="RefSeq" id="WP_072551974.1">
    <property type="nucleotide sequence ID" value="NZ_CP018153.1"/>
</dbReference>
<proteinExistence type="predicted"/>